<proteinExistence type="predicted"/>
<dbReference type="SUPFAM" id="SSF52540">
    <property type="entry name" value="P-loop containing nucleoside triphosphate hydrolases"/>
    <property type="match status" value="1"/>
</dbReference>
<name>A0A6B8WEM7_9CORY</name>
<dbReference type="Gene3D" id="3.40.50.300">
    <property type="entry name" value="P-loop containing nucleotide triphosphate hydrolases"/>
    <property type="match status" value="1"/>
</dbReference>
<dbReference type="InterPro" id="IPR027417">
    <property type="entry name" value="P-loop_NTPase"/>
</dbReference>
<dbReference type="Proteomes" id="UP000424462">
    <property type="component" value="Chromosome"/>
</dbReference>
<dbReference type="EMBL" id="CP046455">
    <property type="protein sequence ID" value="QGU08440.1"/>
    <property type="molecule type" value="Genomic_DNA"/>
</dbReference>
<accession>A0A6B8WEM7</accession>
<reference evidence="1 2" key="1">
    <citation type="submission" date="2019-11" db="EMBL/GenBank/DDBJ databases">
        <title>Complete genome sequence of Corynebacterium kalinowskii 1959, a novel Corynebacterium species isolated from soil of a small paddock in Vilsendorf, Germany.</title>
        <authorList>
            <person name="Schaffert L."/>
            <person name="Ruwe M."/>
            <person name="Milse J."/>
            <person name="Hanuschka K."/>
            <person name="Ortseifen V."/>
            <person name="Droste J."/>
            <person name="Brandt D."/>
            <person name="Schlueter L."/>
            <person name="Kutter Y."/>
            <person name="Vinke S."/>
            <person name="Viehoefer P."/>
            <person name="Jacob L."/>
            <person name="Luebke N.-C."/>
            <person name="Schulte-Berndt E."/>
            <person name="Hain C."/>
            <person name="Linder M."/>
            <person name="Schmidt P."/>
            <person name="Wollenschlaeger L."/>
            <person name="Luttermann T."/>
            <person name="Thieme E."/>
            <person name="Hassa J."/>
            <person name="Haak M."/>
            <person name="Wittchen M."/>
            <person name="Mentz A."/>
            <person name="Persicke M."/>
            <person name="Busche T."/>
            <person name="Ruckert C."/>
        </authorList>
    </citation>
    <scope>NUCLEOTIDE SEQUENCE [LARGE SCALE GENOMIC DNA]</scope>
    <source>
        <strain evidence="1 2">2039</strain>
    </source>
</reference>
<gene>
    <name evidence="1" type="ORF">COCCU_12700</name>
</gene>
<dbReference type="CDD" id="cd00267">
    <property type="entry name" value="ABC_ATPase"/>
    <property type="match status" value="1"/>
</dbReference>
<dbReference type="RefSeq" id="WP_156231986.1">
    <property type="nucleotide sequence ID" value="NZ_CP046455.1"/>
</dbReference>
<keyword evidence="2" id="KW-1185">Reference proteome</keyword>
<dbReference type="AlphaFoldDB" id="A0A6B8WEM7"/>
<evidence type="ECO:0000313" key="1">
    <source>
        <dbReference type="EMBL" id="QGU08440.1"/>
    </source>
</evidence>
<sequence length="104" mass="11703">MVPDAAWRAQFGLDPEEHPLDLSQRELRLAQFAAELASEPAVLLVDEPDVGLDLAGRVLFHRGLAEFLRRGGALLLSCHDEGFVAEVREYAVVQEYRMENVITW</sequence>
<dbReference type="KEGG" id="cok:COCCU_12700"/>
<organism evidence="1 2">
    <name type="scientific">Corynebacterium occultum</name>
    <dbReference type="NCBI Taxonomy" id="2675219"/>
    <lineage>
        <taxon>Bacteria</taxon>
        <taxon>Bacillati</taxon>
        <taxon>Actinomycetota</taxon>
        <taxon>Actinomycetes</taxon>
        <taxon>Mycobacteriales</taxon>
        <taxon>Corynebacteriaceae</taxon>
        <taxon>Corynebacterium</taxon>
    </lineage>
</organism>
<evidence type="ECO:0000313" key="2">
    <source>
        <dbReference type="Proteomes" id="UP000424462"/>
    </source>
</evidence>
<protein>
    <submittedName>
        <fullName evidence="1">ABC transporter ATPase component</fullName>
    </submittedName>
</protein>